<dbReference type="EnsemblMetazoa" id="CLYHEMT007435.1">
    <property type="protein sequence ID" value="CLYHEMP007435.1"/>
    <property type="gene ID" value="CLYHEMG007435"/>
</dbReference>
<evidence type="ECO:0000256" key="1">
    <source>
        <dbReference type="SAM" id="SignalP"/>
    </source>
</evidence>
<feature type="signal peptide" evidence="1">
    <location>
        <begin position="1"/>
        <end position="17"/>
    </location>
</feature>
<reference evidence="2" key="1">
    <citation type="submission" date="2021-01" db="UniProtKB">
        <authorList>
            <consortium name="EnsemblMetazoa"/>
        </authorList>
    </citation>
    <scope>IDENTIFICATION</scope>
</reference>
<keyword evidence="1" id="KW-0732">Signal</keyword>
<organism evidence="2 3">
    <name type="scientific">Clytia hemisphaerica</name>
    <dbReference type="NCBI Taxonomy" id="252671"/>
    <lineage>
        <taxon>Eukaryota</taxon>
        <taxon>Metazoa</taxon>
        <taxon>Cnidaria</taxon>
        <taxon>Hydrozoa</taxon>
        <taxon>Hydroidolina</taxon>
        <taxon>Leptothecata</taxon>
        <taxon>Obeliida</taxon>
        <taxon>Clytiidae</taxon>
        <taxon>Clytia</taxon>
    </lineage>
</organism>
<dbReference type="Proteomes" id="UP000594262">
    <property type="component" value="Unplaced"/>
</dbReference>
<name>A0A7M5UXF8_9CNID</name>
<evidence type="ECO:0000313" key="2">
    <source>
        <dbReference type="EnsemblMetazoa" id="CLYHEMP007435.1"/>
    </source>
</evidence>
<sequence>MKCLVIFALVCVAFVAADLYDEEGSGEQSCLQEFKECRDSAEGWRDKFECSQHFYKCRKGEVKDCKKECNEDFHGCRKEGDTNVAKCVWENFKCRVNCSS</sequence>
<protein>
    <submittedName>
        <fullName evidence="2">Uncharacterized protein</fullName>
    </submittedName>
</protein>
<feature type="chain" id="PRO_5029727754" evidence="1">
    <location>
        <begin position="18"/>
        <end position="100"/>
    </location>
</feature>
<evidence type="ECO:0000313" key="3">
    <source>
        <dbReference type="Proteomes" id="UP000594262"/>
    </source>
</evidence>
<accession>A0A7M5UXF8</accession>
<keyword evidence="3" id="KW-1185">Reference proteome</keyword>
<dbReference type="AlphaFoldDB" id="A0A7M5UXF8"/>
<proteinExistence type="predicted"/>